<reference evidence="3" key="1">
    <citation type="journal article" date="2019" name="Int. J. Syst. Evol. Microbiol.">
        <title>The Global Catalogue of Microorganisms (GCM) 10K type strain sequencing project: providing services to taxonomists for standard genome sequencing and annotation.</title>
        <authorList>
            <consortium name="The Broad Institute Genomics Platform"/>
            <consortium name="The Broad Institute Genome Sequencing Center for Infectious Disease"/>
            <person name="Wu L."/>
            <person name="Ma J."/>
        </authorList>
    </citation>
    <scope>NUCLEOTIDE SEQUENCE [LARGE SCALE GENOMIC DNA]</scope>
    <source>
        <strain evidence="3">TISTR 932</strain>
    </source>
</reference>
<dbReference type="EMBL" id="JBHUMO010000033">
    <property type="protein sequence ID" value="MFD2728755.1"/>
    <property type="molecule type" value="Genomic_DNA"/>
</dbReference>
<dbReference type="Gene3D" id="3.30.300.20">
    <property type="match status" value="1"/>
</dbReference>
<dbReference type="InterPro" id="IPR019953">
    <property type="entry name" value="OHR"/>
</dbReference>
<dbReference type="InterPro" id="IPR015946">
    <property type="entry name" value="KH_dom-like_a/b"/>
</dbReference>
<dbReference type="Proteomes" id="UP001597427">
    <property type="component" value="Unassembled WGS sequence"/>
</dbReference>
<sequence length="140" mass="15379">MKFLKKIYSTKMINTGGRNGEVHSPDHSFQMAIVPPGRRVEGATNPEQLFAAGYSACFNSALDYVKQQAQVDGKSTIELTVSVYNLSQTDLPDVQLGVEIEGHIEGISLEESQKLLELAHQTCPYSRATRGNIEVILKAI</sequence>
<dbReference type="RefSeq" id="WP_379980518.1">
    <property type="nucleotide sequence ID" value="NZ_JBHUMO010000033.1"/>
</dbReference>
<accession>A0ABW5THK1</accession>
<evidence type="ECO:0000256" key="1">
    <source>
        <dbReference type="ARBA" id="ARBA00007378"/>
    </source>
</evidence>
<keyword evidence="3" id="KW-1185">Reference proteome</keyword>
<dbReference type="InterPro" id="IPR036102">
    <property type="entry name" value="OsmC/Ohrsf"/>
</dbReference>
<gene>
    <name evidence="2" type="ORF">ACFSR0_04850</name>
</gene>
<evidence type="ECO:0000313" key="3">
    <source>
        <dbReference type="Proteomes" id="UP001597427"/>
    </source>
</evidence>
<organism evidence="2 3">
    <name type="scientific">Enterococcus camelliae</name>
    <dbReference type="NCBI Taxonomy" id="453959"/>
    <lineage>
        <taxon>Bacteria</taxon>
        <taxon>Bacillati</taxon>
        <taxon>Bacillota</taxon>
        <taxon>Bacilli</taxon>
        <taxon>Lactobacillales</taxon>
        <taxon>Enterococcaceae</taxon>
        <taxon>Enterococcus</taxon>
    </lineage>
</organism>
<dbReference type="PANTHER" id="PTHR33797:SF2">
    <property type="entry name" value="ORGANIC HYDROPEROXIDE RESISTANCE PROTEIN-LIKE"/>
    <property type="match status" value="1"/>
</dbReference>
<evidence type="ECO:0000313" key="2">
    <source>
        <dbReference type="EMBL" id="MFD2728755.1"/>
    </source>
</evidence>
<protein>
    <submittedName>
        <fullName evidence="2">Organic hydroperoxide resistance protein</fullName>
    </submittedName>
</protein>
<dbReference type="NCBIfam" id="TIGR03561">
    <property type="entry name" value="organ_hyd_perox"/>
    <property type="match status" value="1"/>
</dbReference>
<dbReference type="InterPro" id="IPR003718">
    <property type="entry name" value="OsmC/Ohr_fam"/>
</dbReference>
<comment type="similarity">
    <text evidence="1">Belongs to the OsmC/Ohr family.</text>
</comment>
<dbReference type="PANTHER" id="PTHR33797">
    <property type="entry name" value="ORGANIC HYDROPEROXIDE RESISTANCE PROTEIN-LIKE"/>
    <property type="match status" value="1"/>
</dbReference>
<dbReference type="SUPFAM" id="SSF82784">
    <property type="entry name" value="OsmC-like"/>
    <property type="match status" value="1"/>
</dbReference>
<name>A0ABW5THK1_9ENTE</name>
<dbReference type="Pfam" id="PF02566">
    <property type="entry name" value="OsmC"/>
    <property type="match status" value="1"/>
</dbReference>
<proteinExistence type="inferred from homology"/>
<comment type="caution">
    <text evidence="2">The sequence shown here is derived from an EMBL/GenBank/DDBJ whole genome shotgun (WGS) entry which is preliminary data.</text>
</comment>